<dbReference type="InterPro" id="IPR012338">
    <property type="entry name" value="Beta-lactam/transpept-like"/>
</dbReference>
<proteinExistence type="predicted"/>
<dbReference type="EMBL" id="JBHEZX010000009">
    <property type="protein sequence ID" value="MFC1411972.1"/>
    <property type="molecule type" value="Genomic_DNA"/>
</dbReference>
<evidence type="ECO:0000313" key="1">
    <source>
        <dbReference type="EMBL" id="MFC1411972.1"/>
    </source>
</evidence>
<accession>A0ABV6VE28</accession>
<reference evidence="1 2" key="1">
    <citation type="submission" date="2024-09" db="EMBL/GenBank/DDBJ databases">
        <authorList>
            <person name="Lee S.D."/>
        </authorList>
    </citation>
    <scope>NUCLEOTIDE SEQUENCE [LARGE SCALE GENOMIC DNA]</scope>
    <source>
        <strain evidence="1 2">N1-1</strain>
    </source>
</reference>
<comment type="caution">
    <text evidence="1">The sequence shown here is derived from an EMBL/GenBank/DDBJ whole genome shotgun (WGS) entry which is preliminary data.</text>
</comment>
<keyword evidence="1" id="KW-0378">Hydrolase</keyword>
<dbReference type="EC" id="3.-.-.-" evidence="1"/>
<keyword evidence="2" id="KW-1185">Reference proteome</keyword>
<dbReference type="SUPFAM" id="SSF56601">
    <property type="entry name" value="beta-lactamase/transpeptidase-like"/>
    <property type="match status" value="1"/>
</dbReference>
<dbReference type="PANTHER" id="PTHR46825">
    <property type="entry name" value="D-ALANYL-D-ALANINE-CARBOXYPEPTIDASE/ENDOPEPTIDASE AMPH"/>
    <property type="match status" value="1"/>
</dbReference>
<dbReference type="InterPro" id="IPR001466">
    <property type="entry name" value="Beta-lactam-related"/>
</dbReference>
<dbReference type="PANTHER" id="PTHR46825:SF7">
    <property type="entry name" value="D-ALANYL-D-ALANINE CARBOXYPEPTIDASE"/>
    <property type="match status" value="1"/>
</dbReference>
<protein>
    <submittedName>
        <fullName evidence="1">Serine hydrolase domain-containing protein</fullName>
        <ecNumber evidence="1">3.-.-.-</ecNumber>
    </submittedName>
</protein>
<gene>
    <name evidence="1" type="ORF">ACEZDG_22150</name>
</gene>
<name>A0ABV6VE28_9ACTN</name>
<dbReference type="InterPro" id="IPR050491">
    <property type="entry name" value="AmpC-like"/>
</dbReference>
<dbReference type="Pfam" id="PF00144">
    <property type="entry name" value="Beta-lactamase"/>
    <property type="match status" value="1"/>
</dbReference>
<sequence length="396" mass="41744">MAAVGALAAVLAAELPARADAAAAPAPNLTALKASLQAVVRAGSPGVFARVDDLHGTKVSTVSLGRGNIAAGTAVSPTGQFRVGSITKDFTAVLVLQLVGQKKVALDTMASKYLPAGVLPARSPITVRELLNHTSGLYDYTDDLLTGGTVTGYQKFRYRTYQPKTLVAMAVKHGSQFKPGSRYSYSNTNFVVLGLLVEKMTGLPYATALQRRILTPLGLTHTAFVVPKTTLPAAHAIGYLTQDVRSKPLFDATNQTASWLWSAGALISTTADLNRYLRALTTGKLLPAAQLTQMETMRPVDSTSGYGLGMRQYKLSCGISVYGHDGIIEGYQTYAYTTKDGSRQVTVSANASNNSAVFAAERRVLNPVFCGTAAPAAAQKQATADAGHVALEESGR</sequence>
<evidence type="ECO:0000313" key="2">
    <source>
        <dbReference type="Proteomes" id="UP001592582"/>
    </source>
</evidence>
<organism evidence="1 2">
    <name type="scientific">Streptacidiphilus alkalitolerans</name>
    <dbReference type="NCBI Taxonomy" id="3342712"/>
    <lineage>
        <taxon>Bacteria</taxon>
        <taxon>Bacillati</taxon>
        <taxon>Actinomycetota</taxon>
        <taxon>Actinomycetes</taxon>
        <taxon>Kitasatosporales</taxon>
        <taxon>Streptomycetaceae</taxon>
        <taxon>Streptacidiphilus</taxon>
    </lineage>
</organism>
<dbReference type="Proteomes" id="UP001592582">
    <property type="component" value="Unassembled WGS sequence"/>
</dbReference>
<dbReference type="Gene3D" id="3.40.710.10">
    <property type="entry name" value="DD-peptidase/beta-lactamase superfamily"/>
    <property type="match status" value="1"/>
</dbReference>
<dbReference type="GO" id="GO:0016787">
    <property type="term" value="F:hydrolase activity"/>
    <property type="evidence" value="ECO:0007669"/>
    <property type="project" value="UniProtKB-KW"/>
</dbReference>